<dbReference type="GO" id="GO:0032797">
    <property type="term" value="C:SMN complex"/>
    <property type="evidence" value="ECO:0007669"/>
    <property type="project" value="TreeGrafter"/>
</dbReference>
<dbReference type="Pfam" id="PF20417">
    <property type="entry name" value="Gemin6_C"/>
    <property type="match status" value="1"/>
</dbReference>
<dbReference type="EMBL" id="JAEMGP010000003">
    <property type="protein sequence ID" value="KAG5211605.1"/>
    <property type="molecule type" value="Genomic_DNA"/>
</dbReference>
<dbReference type="InterPro" id="IPR009422">
    <property type="entry name" value="Gemin6"/>
</dbReference>
<dbReference type="InterPro" id="IPR046857">
    <property type="entry name" value="Gemin6_Sm-like_dom"/>
</dbReference>
<dbReference type="Pfam" id="PF06372">
    <property type="entry name" value="Gemin6"/>
    <property type="match status" value="1"/>
</dbReference>
<dbReference type="GO" id="GO:0000245">
    <property type="term" value="P:spliceosomal complex assembly"/>
    <property type="evidence" value="ECO:0007669"/>
    <property type="project" value="InterPro"/>
</dbReference>
<keyword evidence="1" id="KW-0802">TPR repeat</keyword>
<protein>
    <recommendedName>
        <fullName evidence="2">AD domain-containing protein</fullName>
    </recommendedName>
</protein>
<dbReference type="GO" id="GO:0000387">
    <property type="term" value="P:spliceosomal snRNP assembly"/>
    <property type="evidence" value="ECO:0007669"/>
    <property type="project" value="TreeGrafter"/>
</dbReference>
<sequence length="402" mass="46159">MRHLDVLRGTKELGGNSREAVQDFAKENMGFNDTVCGVEKNHSSAVENLFLIYLQKFPNCAILKFFHGRFSMLKGYFKHAQLTLEECIFIQDEWKQLHHLCYWELMWCHIFLLEWKQAYHYAHVLVQNSRWSKSVYSFAKASLLAVLPPDFAKSVSEDMSSLFLSVDSLRIRILGTSVPIEKFVAEKGQRYATTAGWFTAQPILEFMYAWSGFRVIGKKLELISTWLSIIDKGEQLLQETPNKEYVIDDISLLNLLKVLWAFTFFFCNCGLNLFFLQSIVLVNFLEDGSMSVTGIMGHAVQTVEIVNEGDHSMREKLMHLFMSGDCKAYSPEDLEKRKNSLKKWLEKNHIPITEQRDSQKTLCVAGVLTIDPPYGPENCNSSNEIILSRVQDLIQGHLEASQ</sequence>
<dbReference type="InterPro" id="IPR019412">
    <property type="entry name" value="IML2/TPR_39"/>
</dbReference>
<organism evidence="3 4">
    <name type="scientific">Ovis aries</name>
    <name type="common">Sheep</name>
    <dbReference type="NCBI Taxonomy" id="9940"/>
    <lineage>
        <taxon>Eukaryota</taxon>
        <taxon>Metazoa</taxon>
        <taxon>Chordata</taxon>
        <taxon>Craniata</taxon>
        <taxon>Vertebrata</taxon>
        <taxon>Euteleostomi</taxon>
        <taxon>Mammalia</taxon>
        <taxon>Eutheria</taxon>
        <taxon>Laurasiatheria</taxon>
        <taxon>Artiodactyla</taxon>
        <taxon>Ruminantia</taxon>
        <taxon>Pecora</taxon>
        <taxon>Bovidae</taxon>
        <taxon>Caprinae</taxon>
        <taxon>Ovis</taxon>
    </lineage>
</organism>
<evidence type="ECO:0000313" key="3">
    <source>
        <dbReference type="EMBL" id="KAG5211605.1"/>
    </source>
</evidence>
<reference evidence="3 4" key="1">
    <citation type="submission" date="2020-12" db="EMBL/GenBank/DDBJ databases">
        <title>De novo assembly of Tibetan sheep genome.</title>
        <authorList>
            <person name="Li X."/>
        </authorList>
    </citation>
    <scope>NUCLEOTIDE SEQUENCE [LARGE SCALE GENOMIC DNA]</scope>
    <source>
        <tissue evidence="3">Heart</tissue>
    </source>
</reference>
<accession>A0A836AJD8</accession>
<gene>
    <name evidence="3" type="ORF">JEQ12_014034</name>
</gene>
<evidence type="ECO:0000259" key="2">
    <source>
        <dbReference type="PROSITE" id="PS52001"/>
    </source>
</evidence>
<dbReference type="PANTHER" id="PTHR14710">
    <property type="entry name" value="GEM-ASSOCIATED PROTEIN 6"/>
    <property type="match status" value="1"/>
</dbReference>
<comment type="caution">
    <text evidence="3">The sequence shown here is derived from an EMBL/GenBank/DDBJ whole genome shotgun (WGS) entry which is preliminary data.</text>
</comment>
<feature type="domain" description="AD" evidence="2">
    <location>
        <begin position="304"/>
        <end position="402"/>
    </location>
</feature>
<dbReference type="PROSITE" id="PS52001">
    <property type="entry name" value="AD"/>
    <property type="match status" value="1"/>
</dbReference>
<dbReference type="AlphaFoldDB" id="A0A836AJD8"/>
<dbReference type="Pfam" id="PF10300">
    <property type="entry name" value="Iml2-TPR_39"/>
    <property type="match status" value="1"/>
</dbReference>
<dbReference type="GO" id="GO:0005634">
    <property type="term" value="C:nucleus"/>
    <property type="evidence" value="ECO:0007669"/>
    <property type="project" value="InterPro"/>
</dbReference>
<name>A0A836AJD8_SHEEP</name>
<dbReference type="Proteomes" id="UP000664991">
    <property type="component" value="Unassembled WGS sequence"/>
</dbReference>
<dbReference type="InterPro" id="IPR047574">
    <property type="entry name" value="AD"/>
</dbReference>
<evidence type="ECO:0000256" key="1">
    <source>
        <dbReference type="ARBA" id="ARBA00022803"/>
    </source>
</evidence>
<dbReference type="InterPro" id="IPR046856">
    <property type="entry name" value="Gemin6_C"/>
</dbReference>
<dbReference type="PANTHER" id="PTHR14710:SF2">
    <property type="entry name" value="GEM-ASSOCIATED PROTEIN 6"/>
    <property type="match status" value="1"/>
</dbReference>
<evidence type="ECO:0000313" key="4">
    <source>
        <dbReference type="Proteomes" id="UP000664991"/>
    </source>
</evidence>
<proteinExistence type="predicted"/>
<dbReference type="Gene3D" id="2.30.30.100">
    <property type="match status" value="1"/>
</dbReference>